<evidence type="ECO:0000256" key="4">
    <source>
        <dbReference type="SAM" id="MobiDB-lite"/>
    </source>
</evidence>
<evidence type="ECO:0000313" key="8">
    <source>
        <dbReference type="Proteomes" id="UP000669179"/>
    </source>
</evidence>
<dbReference type="SUPFAM" id="SSF46689">
    <property type="entry name" value="Homeodomain-like"/>
    <property type="match status" value="1"/>
</dbReference>
<evidence type="ECO:0000313" key="7">
    <source>
        <dbReference type="EMBL" id="MBO2455839.1"/>
    </source>
</evidence>
<dbReference type="InterPro" id="IPR011010">
    <property type="entry name" value="DNA_brk_join_enz"/>
</dbReference>
<proteinExistence type="predicted"/>
<dbReference type="GO" id="GO:0006310">
    <property type="term" value="P:DNA recombination"/>
    <property type="evidence" value="ECO:0007669"/>
    <property type="project" value="UniProtKB-KW"/>
</dbReference>
<dbReference type="SUPFAM" id="SSF56349">
    <property type="entry name" value="DNA breaking-rejoining enzymes"/>
    <property type="match status" value="1"/>
</dbReference>
<dbReference type="InterPro" id="IPR013762">
    <property type="entry name" value="Integrase-like_cat_sf"/>
</dbReference>
<dbReference type="PRINTS" id="PR00455">
    <property type="entry name" value="HTHTETR"/>
</dbReference>
<dbReference type="RefSeq" id="WP_208264079.1">
    <property type="nucleotide sequence ID" value="NZ_JAGEOJ010000044.1"/>
</dbReference>
<dbReference type="GO" id="GO:0015074">
    <property type="term" value="P:DNA integration"/>
    <property type="evidence" value="ECO:0007669"/>
    <property type="project" value="InterPro"/>
</dbReference>
<protein>
    <submittedName>
        <fullName evidence="7">TetR family transcriptional regulator</fullName>
    </submittedName>
</protein>
<keyword evidence="2" id="KW-0233">DNA recombination</keyword>
<name>A0A939PVM0_9ACTN</name>
<dbReference type="InterPro" id="IPR050109">
    <property type="entry name" value="HTH-type_TetR-like_transc_reg"/>
</dbReference>
<dbReference type="InterPro" id="IPR001647">
    <property type="entry name" value="HTH_TetR"/>
</dbReference>
<dbReference type="InterPro" id="IPR009057">
    <property type="entry name" value="Homeodomain-like_sf"/>
</dbReference>
<dbReference type="EMBL" id="JAGEOJ010000044">
    <property type="protein sequence ID" value="MBO2455839.1"/>
    <property type="molecule type" value="Genomic_DNA"/>
</dbReference>
<dbReference type="Gene3D" id="1.10.357.10">
    <property type="entry name" value="Tetracycline Repressor, domain 2"/>
    <property type="match status" value="1"/>
</dbReference>
<feature type="region of interest" description="Disordered" evidence="4">
    <location>
        <begin position="235"/>
        <end position="268"/>
    </location>
</feature>
<reference evidence="7" key="1">
    <citation type="submission" date="2021-03" db="EMBL/GenBank/DDBJ databases">
        <authorList>
            <person name="Kanchanasin P."/>
            <person name="Saeng-In P."/>
            <person name="Phongsopitanun W."/>
            <person name="Yuki M."/>
            <person name="Kudo T."/>
            <person name="Ohkuma M."/>
            <person name="Tanasupawat S."/>
        </authorList>
    </citation>
    <scope>NUCLEOTIDE SEQUENCE</scope>
    <source>
        <strain evidence="7">GKU 128</strain>
    </source>
</reference>
<dbReference type="Gene3D" id="1.10.150.130">
    <property type="match status" value="1"/>
</dbReference>
<evidence type="ECO:0000259" key="5">
    <source>
        <dbReference type="PROSITE" id="PS50977"/>
    </source>
</evidence>
<dbReference type="PANTHER" id="PTHR30055">
    <property type="entry name" value="HTH-TYPE TRANSCRIPTIONAL REGULATOR RUTR"/>
    <property type="match status" value="1"/>
</dbReference>
<dbReference type="AlphaFoldDB" id="A0A939PVM0"/>
<sequence length="443" mass="48702">MTSENRGAKPTPLSAAHSDLLDDYARTLNEASLAADTRRTYISRVRMYLAWLDQAQDFGPDPLSDPAARDQAVRAYRDHLLPHRSVRYSDNALAALDHFHIHMGLGRAAIDRTGVPKTEPRPRLGDDVRAVWLEAVDAWPSARDRLLTLVPLHAGLRIGEIVALDHADAETLAAHGGLAEPLRAWLKERETWPNTDAALFLNSRGGRLSVRGAAAVFNAVSSAAGLAGQVTADTFRTTPTTPTTPTPEPPRVVRRVPGGDSLPGRQQERRDRIVDAAIRLMAAVDYDRIQVRDVAERAGVALATLYRYFASKDHLFACALTRWASGFEDRLAYPAGASTAERVTAVYRRAARAFEGEPRVYTVLTHLESSRDERAAEIYQAFVRAQNRAFATALADLPADERDDVCWLMGAVLSEALRARMLGQLDMPGVYARIGRSAELLRG</sequence>
<organism evidence="7 8">
    <name type="scientific">Actinomadura barringtoniae</name>
    <dbReference type="NCBI Taxonomy" id="1427535"/>
    <lineage>
        <taxon>Bacteria</taxon>
        <taxon>Bacillati</taxon>
        <taxon>Actinomycetota</taxon>
        <taxon>Actinomycetes</taxon>
        <taxon>Streptosporangiales</taxon>
        <taxon>Thermomonosporaceae</taxon>
        <taxon>Actinomadura</taxon>
    </lineage>
</organism>
<dbReference type="PROSITE" id="PS51898">
    <property type="entry name" value="TYR_RECOMBINASE"/>
    <property type="match status" value="1"/>
</dbReference>
<dbReference type="GO" id="GO:0000976">
    <property type="term" value="F:transcription cis-regulatory region binding"/>
    <property type="evidence" value="ECO:0007669"/>
    <property type="project" value="TreeGrafter"/>
</dbReference>
<accession>A0A939PVM0</accession>
<feature type="domain" description="HTH tetR-type" evidence="5">
    <location>
        <begin position="267"/>
        <end position="327"/>
    </location>
</feature>
<dbReference type="InterPro" id="IPR002104">
    <property type="entry name" value="Integrase_catalytic"/>
</dbReference>
<dbReference type="Pfam" id="PF00440">
    <property type="entry name" value="TetR_N"/>
    <property type="match status" value="1"/>
</dbReference>
<dbReference type="InterPro" id="IPR010998">
    <property type="entry name" value="Integrase_recombinase_N"/>
</dbReference>
<dbReference type="GO" id="GO:0003700">
    <property type="term" value="F:DNA-binding transcription factor activity"/>
    <property type="evidence" value="ECO:0007669"/>
    <property type="project" value="TreeGrafter"/>
</dbReference>
<comment type="caution">
    <text evidence="7">The sequence shown here is derived from an EMBL/GenBank/DDBJ whole genome shotgun (WGS) entry which is preliminary data.</text>
</comment>
<evidence type="ECO:0000256" key="3">
    <source>
        <dbReference type="PROSITE-ProRule" id="PRU00335"/>
    </source>
</evidence>
<keyword evidence="8" id="KW-1185">Reference proteome</keyword>
<feature type="DNA-binding region" description="H-T-H motif" evidence="3">
    <location>
        <begin position="290"/>
        <end position="309"/>
    </location>
</feature>
<dbReference type="PANTHER" id="PTHR30055:SF242">
    <property type="entry name" value="HTH-TYPE TRANSCRIPTIONAL REPRESSOR KSTR"/>
    <property type="match status" value="1"/>
</dbReference>
<dbReference type="PROSITE" id="PS50977">
    <property type="entry name" value="HTH_TETR_2"/>
    <property type="match status" value="1"/>
</dbReference>
<dbReference type="Gene3D" id="1.10.443.10">
    <property type="entry name" value="Intergrase catalytic core"/>
    <property type="match status" value="1"/>
</dbReference>
<gene>
    <name evidence="7" type="ORF">J4573_52805</name>
</gene>
<evidence type="ECO:0000256" key="2">
    <source>
        <dbReference type="ARBA" id="ARBA00023172"/>
    </source>
</evidence>
<feature type="domain" description="Tyr recombinase" evidence="6">
    <location>
        <begin position="118"/>
        <end position="285"/>
    </location>
</feature>
<keyword evidence="1 3" id="KW-0238">DNA-binding</keyword>
<evidence type="ECO:0000256" key="1">
    <source>
        <dbReference type="ARBA" id="ARBA00023125"/>
    </source>
</evidence>
<dbReference type="Proteomes" id="UP000669179">
    <property type="component" value="Unassembled WGS sequence"/>
</dbReference>
<evidence type="ECO:0000259" key="6">
    <source>
        <dbReference type="PROSITE" id="PS51898"/>
    </source>
</evidence>